<evidence type="ECO:0000313" key="2">
    <source>
        <dbReference type="Proteomes" id="UP001153714"/>
    </source>
</evidence>
<proteinExistence type="predicted"/>
<reference evidence="1" key="2">
    <citation type="submission" date="2022-10" db="EMBL/GenBank/DDBJ databases">
        <authorList>
            <consortium name="ENA_rothamsted_submissions"/>
            <consortium name="culmorum"/>
            <person name="King R."/>
        </authorList>
    </citation>
    <scope>NUCLEOTIDE SEQUENCE</scope>
</reference>
<reference evidence="1" key="1">
    <citation type="submission" date="2021-12" db="EMBL/GenBank/DDBJ databases">
        <authorList>
            <person name="King R."/>
        </authorList>
    </citation>
    <scope>NUCLEOTIDE SEQUENCE</scope>
</reference>
<evidence type="ECO:0000313" key="1">
    <source>
        <dbReference type="EMBL" id="CAG9796879.1"/>
    </source>
</evidence>
<accession>A0A9N9WKZ5</accession>
<name>A0A9N9WKZ5_9NEOP</name>
<dbReference type="Proteomes" id="UP001153714">
    <property type="component" value="Chromosome 9"/>
</dbReference>
<keyword evidence="2" id="KW-1185">Reference proteome</keyword>
<organism evidence="1 2">
    <name type="scientific">Diatraea saccharalis</name>
    <name type="common">sugarcane borer</name>
    <dbReference type="NCBI Taxonomy" id="40085"/>
    <lineage>
        <taxon>Eukaryota</taxon>
        <taxon>Metazoa</taxon>
        <taxon>Ecdysozoa</taxon>
        <taxon>Arthropoda</taxon>
        <taxon>Hexapoda</taxon>
        <taxon>Insecta</taxon>
        <taxon>Pterygota</taxon>
        <taxon>Neoptera</taxon>
        <taxon>Endopterygota</taxon>
        <taxon>Lepidoptera</taxon>
        <taxon>Glossata</taxon>
        <taxon>Ditrysia</taxon>
        <taxon>Pyraloidea</taxon>
        <taxon>Crambidae</taxon>
        <taxon>Crambinae</taxon>
        <taxon>Diatraea</taxon>
    </lineage>
</organism>
<dbReference type="OrthoDB" id="7472610at2759"/>
<sequence length="107" mass="12257">MLTGFKELPEVRMSMPLAARAPDPSALAAYWAEYEDLCRQISPGPHIDDDDTHYEGKLLLFLTEQTTDIIRKKTHTDKIDLRTKKAILNWSKQSYIKTWSPANVVLP</sequence>
<protein>
    <submittedName>
        <fullName evidence="1">Uncharacterized protein</fullName>
    </submittedName>
</protein>
<gene>
    <name evidence="1" type="ORF">DIATSA_LOCUS14027</name>
</gene>
<dbReference type="EMBL" id="OU893340">
    <property type="protein sequence ID" value="CAG9796879.1"/>
    <property type="molecule type" value="Genomic_DNA"/>
</dbReference>
<dbReference type="AlphaFoldDB" id="A0A9N9WKZ5"/>